<accession>A0ABQ7WAW1</accession>
<keyword evidence="4" id="KW-0238">DNA-binding</keyword>
<feature type="domain" description="AP2/ERF" evidence="7">
    <location>
        <begin position="1"/>
        <end position="54"/>
    </location>
</feature>
<sequence length="67" mass="8093">MRKMPRRRYKADIKDPVQRRSVWLNTFDASEKAARAYDTAARRYHSHKAVTKFPQDNLRDFHEKSSR</sequence>
<dbReference type="Proteomes" id="UP000826656">
    <property type="component" value="Unassembled WGS sequence"/>
</dbReference>
<evidence type="ECO:0000256" key="4">
    <source>
        <dbReference type="ARBA" id="ARBA00023125"/>
    </source>
</evidence>
<keyword evidence="2" id="KW-0936">Ethylene signaling pathway</keyword>
<comment type="subcellular location">
    <subcellularLocation>
        <location evidence="1">Nucleus</location>
    </subcellularLocation>
</comment>
<evidence type="ECO:0000256" key="6">
    <source>
        <dbReference type="ARBA" id="ARBA00023242"/>
    </source>
</evidence>
<keyword evidence="5" id="KW-0804">Transcription</keyword>
<dbReference type="PANTHER" id="PTHR31677:SF231">
    <property type="entry name" value="ETHYLENE-RESPONSIVE TRANSCRIPTION FACTOR 4"/>
    <property type="match status" value="1"/>
</dbReference>
<organism evidence="8 9">
    <name type="scientific">Solanum tuberosum</name>
    <name type="common">Potato</name>
    <dbReference type="NCBI Taxonomy" id="4113"/>
    <lineage>
        <taxon>Eukaryota</taxon>
        <taxon>Viridiplantae</taxon>
        <taxon>Streptophyta</taxon>
        <taxon>Embryophyta</taxon>
        <taxon>Tracheophyta</taxon>
        <taxon>Spermatophyta</taxon>
        <taxon>Magnoliopsida</taxon>
        <taxon>eudicotyledons</taxon>
        <taxon>Gunneridae</taxon>
        <taxon>Pentapetalae</taxon>
        <taxon>asterids</taxon>
        <taxon>lamiids</taxon>
        <taxon>Solanales</taxon>
        <taxon>Solanaceae</taxon>
        <taxon>Solanoideae</taxon>
        <taxon>Solaneae</taxon>
        <taxon>Solanum</taxon>
    </lineage>
</organism>
<proteinExistence type="predicted"/>
<name>A0ABQ7WAW1_SOLTU</name>
<dbReference type="SMART" id="SM00380">
    <property type="entry name" value="AP2"/>
    <property type="match status" value="1"/>
</dbReference>
<protein>
    <recommendedName>
        <fullName evidence="7">AP2/ERF domain-containing protein</fullName>
    </recommendedName>
</protein>
<dbReference type="Gene3D" id="3.30.730.10">
    <property type="entry name" value="AP2/ERF domain"/>
    <property type="match status" value="1"/>
</dbReference>
<dbReference type="InterPro" id="IPR016177">
    <property type="entry name" value="DNA-bd_dom_sf"/>
</dbReference>
<evidence type="ECO:0000259" key="7">
    <source>
        <dbReference type="PROSITE" id="PS51032"/>
    </source>
</evidence>
<evidence type="ECO:0000256" key="2">
    <source>
        <dbReference type="ARBA" id="ARBA00022745"/>
    </source>
</evidence>
<evidence type="ECO:0000313" key="9">
    <source>
        <dbReference type="Proteomes" id="UP000826656"/>
    </source>
</evidence>
<evidence type="ECO:0000313" key="8">
    <source>
        <dbReference type="EMBL" id="KAH0776942.1"/>
    </source>
</evidence>
<evidence type="ECO:0000256" key="3">
    <source>
        <dbReference type="ARBA" id="ARBA00023015"/>
    </source>
</evidence>
<dbReference type="PANTHER" id="PTHR31677">
    <property type="entry name" value="AP2 DOMAIN CLASS TRANSCRIPTION FACTOR"/>
    <property type="match status" value="1"/>
</dbReference>
<dbReference type="InterPro" id="IPR036955">
    <property type="entry name" value="AP2/ERF_dom_sf"/>
</dbReference>
<dbReference type="EMBL" id="JAIVGD010000003">
    <property type="protein sequence ID" value="KAH0776942.1"/>
    <property type="molecule type" value="Genomic_DNA"/>
</dbReference>
<gene>
    <name evidence="8" type="ORF">KY290_008353</name>
</gene>
<keyword evidence="9" id="KW-1185">Reference proteome</keyword>
<keyword evidence="3" id="KW-0805">Transcription regulation</keyword>
<evidence type="ECO:0000256" key="1">
    <source>
        <dbReference type="ARBA" id="ARBA00004123"/>
    </source>
</evidence>
<keyword evidence="6" id="KW-0539">Nucleus</keyword>
<dbReference type="SUPFAM" id="SSF54171">
    <property type="entry name" value="DNA-binding domain"/>
    <property type="match status" value="1"/>
</dbReference>
<reference evidence="8 9" key="1">
    <citation type="journal article" date="2021" name="bioRxiv">
        <title>Chromosome-scale and haplotype-resolved genome assembly of a tetraploid potato cultivar.</title>
        <authorList>
            <person name="Sun H."/>
            <person name="Jiao W.-B."/>
            <person name="Krause K."/>
            <person name="Campoy J.A."/>
            <person name="Goel M."/>
            <person name="Folz-Donahue K."/>
            <person name="Kukat C."/>
            <person name="Huettel B."/>
            <person name="Schneeberger K."/>
        </authorList>
    </citation>
    <scope>NUCLEOTIDE SEQUENCE [LARGE SCALE GENOMIC DNA]</scope>
    <source>
        <strain evidence="8">SolTubOtavaFocal</strain>
        <tissue evidence="8">Leaves</tissue>
    </source>
</reference>
<dbReference type="InterPro" id="IPR001471">
    <property type="entry name" value="AP2/ERF_dom"/>
</dbReference>
<dbReference type="PROSITE" id="PS51032">
    <property type="entry name" value="AP2_ERF"/>
    <property type="match status" value="1"/>
</dbReference>
<comment type="caution">
    <text evidence="8">The sequence shown here is derived from an EMBL/GenBank/DDBJ whole genome shotgun (WGS) entry which is preliminary data.</text>
</comment>
<evidence type="ECO:0000256" key="5">
    <source>
        <dbReference type="ARBA" id="ARBA00023163"/>
    </source>
</evidence>